<evidence type="ECO:0000313" key="11">
    <source>
        <dbReference type="Proteomes" id="UP000614469"/>
    </source>
</evidence>
<dbReference type="CDD" id="cd01359">
    <property type="entry name" value="Argininosuccinate_lyase"/>
    <property type="match status" value="1"/>
</dbReference>
<dbReference type="GO" id="GO:0004056">
    <property type="term" value="F:argininosuccinate lyase activity"/>
    <property type="evidence" value="ECO:0007669"/>
    <property type="project" value="UniProtKB-UniRule"/>
</dbReference>
<dbReference type="PANTHER" id="PTHR43814:SF1">
    <property type="entry name" value="ARGININOSUCCINATE LYASE"/>
    <property type="match status" value="1"/>
</dbReference>
<dbReference type="FunFam" id="1.10.40.30:FF:000001">
    <property type="entry name" value="Argininosuccinate lyase"/>
    <property type="match status" value="1"/>
</dbReference>
<dbReference type="InterPro" id="IPR022761">
    <property type="entry name" value="Fumarate_lyase_N"/>
</dbReference>
<comment type="pathway">
    <text evidence="1 7">Amino-acid biosynthesis; L-arginine biosynthesis; L-arginine from L-ornithine and carbamoyl phosphate: step 3/3.</text>
</comment>
<evidence type="ECO:0000259" key="9">
    <source>
        <dbReference type="Pfam" id="PF14698"/>
    </source>
</evidence>
<evidence type="ECO:0000313" key="10">
    <source>
        <dbReference type="EMBL" id="MBC8333733.1"/>
    </source>
</evidence>
<evidence type="ECO:0000256" key="2">
    <source>
        <dbReference type="ARBA" id="ARBA00012338"/>
    </source>
</evidence>
<dbReference type="GO" id="GO:0042450">
    <property type="term" value="P:L-arginine biosynthetic process via ornithine"/>
    <property type="evidence" value="ECO:0007669"/>
    <property type="project" value="UniProtKB-UniRule"/>
</dbReference>
<accession>A0A8J6TDS4</accession>
<dbReference type="InterPro" id="IPR009049">
    <property type="entry name" value="Argininosuccinate_lyase"/>
</dbReference>
<dbReference type="FunFam" id="1.10.275.10:FF:000002">
    <property type="entry name" value="Argininosuccinate lyase"/>
    <property type="match status" value="1"/>
</dbReference>
<feature type="domain" description="Fumarate lyase N-terminal" evidence="8">
    <location>
        <begin position="6"/>
        <end position="312"/>
    </location>
</feature>
<protein>
    <recommendedName>
        <fullName evidence="2 7">Argininosuccinate lyase</fullName>
        <shortName evidence="7">ASAL</shortName>
        <ecNumber evidence="2 7">4.3.2.1</ecNumber>
    </recommendedName>
    <alternativeName>
        <fullName evidence="7">Arginosuccinase</fullName>
    </alternativeName>
</protein>
<dbReference type="FunFam" id="1.20.200.10:FF:000015">
    <property type="entry name" value="argininosuccinate lyase isoform X2"/>
    <property type="match status" value="1"/>
</dbReference>
<evidence type="ECO:0000256" key="3">
    <source>
        <dbReference type="ARBA" id="ARBA00022490"/>
    </source>
</evidence>
<comment type="catalytic activity">
    <reaction evidence="7">
        <text>2-(N(omega)-L-arginino)succinate = fumarate + L-arginine</text>
        <dbReference type="Rhea" id="RHEA:24020"/>
        <dbReference type="ChEBI" id="CHEBI:29806"/>
        <dbReference type="ChEBI" id="CHEBI:32682"/>
        <dbReference type="ChEBI" id="CHEBI:57472"/>
        <dbReference type="EC" id="4.3.2.1"/>
    </reaction>
</comment>
<evidence type="ECO:0000256" key="5">
    <source>
        <dbReference type="ARBA" id="ARBA00022605"/>
    </source>
</evidence>
<dbReference type="PANTHER" id="PTHR43814">
    <property type="entry name" value="ARGININOSUCCINATE LYASE"/>
    <property type="match status" value="1"/>
</dbReference>
<dbReference type="InterPro" id="IPR024083">
    <property type="entry name" value="Fumarase/histidase_N"/>
</dbReference>
<evidence type="ECO:0000256" key="1">
    <source>
        <dbReference type="ARBA" id="ARBA00004941"/>
    </source>
</evidence>
<dbReference type="Proteomes" id="UP000614469">
    <property type="component" value="Unassembled WGS sequence"/>
</dbReference>
<dbReference type="GO" id="GO:0005829">
    <property type="term" value="C:cytosol"/>
    <property type="evidence" value="ECO:0007669"/>
    <property type="project" value="TreeGrafter"/>
</dbReference>
<dbReference type="SUPFAM" id="SSF48557">
    <property type="entry name" value="L-aspartase-like"/>
    <property type="match status" value="1"/>
</dbReference>
<dbReference type="Gene3D" id="1.10.275.10">
    <property type="entry name" value="Fumarase/aspartase (N-terminal domain)"/>
    <property type="match status" value="1"/>
</dbReference>
<proteinExistence type="inferred from homology"/>
<dbReference type="InterPro" id="IPR000362">
    <property type="entry name" value="Fumarate_lyase_fam"/>
</dbReference>
<evidence type="ECO:0000256" key="7">
    <source>
        <dbReference type="HAMAP-Rule" id="MF_00006"/>
    </source>
</evidence>
<dbReference type="InterPro" id="IPR029419">
    <property type="entry name" value="Arg_succ_lyase_C"/>
</dbReference>
<gene>
    <name evidence="7 10" type="primary">argH</name>
    <name evidence="10" type="ORF">H8E29_00555</name>
</gene>
<comment type="caution">
    <text evidence="10">The sequence shown here is derived from an EMBL/GenBank/DDBJ whole genome shotgun (WGS) entry which is preliminary data.</text>
</comment>
<feature type="domain" description="Argininosuccinate lyase C-terminal" evidence="9">
    <location>
        <begin position="375"/>
        <end position="442"/>
    </location>
</feature>
<evidence type="ECO:0000256" key="6">
    <source>
        <dbReference type="ARBA" id="ARBA00023239"/>
    </source>
</evidence>
<reference evidence="10 11" key="1">
    <citation type="submission" date="2020-08" db="EMBL/GenBank/DDBJ databases">
        <title>Bridging the membrane lipid divide: bacteria of the FCB group superphylum have the potential to synthesize archaeal ether lipids.</title>
        <authorList>
            <person name="Villanueva L."/>
            <person name="Von Meijenfeldt F.A.B."/>
            <person name="Westbye A.B."/>
            <person name="Yadav S."/>
            <person name="Hopmans E.C."/>
            <person name="Dutilh B.E."/>
            <person name="Sinninghe Damste J.S."/>
        </authorList>
    </citation>
    <scope>NUCLEOTIDE SEQUENCE [LARGE SCALE GENOMIC DNA]</scope>
    <source>
        <strain evidence="10">NIOZ-UU36</strain>
    </source>
</reference>
<keyword evidence="3 7" id="KW-0963">Cytoplasm</keyword>
<dbReference type="Gene3D" id="1.10.40.30">
    <property type="entry name" value="Fumarase/aspartase (C-terminal domain)"/>
    <property type="match status" value="1"/>
</dbReference>
<dbReference type="EC" id="4.3.2.1" evidence="2 7"/>
<dbReference type="InterPro" id="IPR008948">
    <property type="entry name" value="L-Aspartase-like"/>
</dbReference>
<evidence type="ECO:0000259" key="8">
    <source>
        <dbReference type="Pfam" id="PF00206"/>
    </source>
</evidence>
<keyword evidence="4 7" id="KW-0055">Arginine biosynthesis</keyword>
<dbReference type="PRINTS" id="PR00149">
    <property type="entry name" value="FUMRATELYASE"/>
</dbReference>
<sequence length="470" mass="51301">MTLWHGRFSQKTNNDAFALNASISFDQRMAEQDVRGSLAWAEALHKANVLTAAEHTQIQAGLRQIEAEFQSLAFTFNPDDEDIHTAVERRLGEIIGPLAGKLHTGRSRNDQVATDFRLWLLDHIPALDAALNELQSALVERAKSDLSPLSSGEGWGEGAIIMPGYTHLQRAQPILLSHWWLSHLMPLKRDQARLAEMTRRVAIMPLGSGALAGVPYPIDRIALAESLGFDAPSSNSLDAVSDRDFAAEFLFVAALIGTHLSKLAEQMVLFTSAEFGFFELDDAFSTGSSLMPQKKNPDPFELARGKAGTLLGYLTGLMATLKGLPSTYDKDLQEDKVPVFAAFDTLIAMLPVLAGALQTLTVNPARMEAAIDASMMATDLADYLVAREVPFREAHAISGEIVRAAIKKGKPLDALSLVEFQKVNAVFDQDVYQVFDAQSSIAKRAAFGGTAPDAVKAQIERAKEELKREK</sequence>
<dbReference type="HAMAP" id="MF_00006">
    <property type="entry name" value="Arg_succ_lyase"/>
    <property type="match status" value="1"/>
</dbReference>
<keyword evidence="6 7" id="KW-0456">Lyase</keyword>
<evidence type="ECO:0000256" key="4">
    <source>
        <dbReference type="ARBA" id="ARBA00022571"/>
    </source>
</evidence>
<comment type="subcellular location">
    <subcellularLocation>
        <location evidence="7">Cytoplasm</location>
    </subcellularLocation>
</comment>
<dbReference type="Pfam" id="PF14698">
    <property type="entry name" value="ASL_C2"/>
    <property type="match status" value="1"/>
</dbReference>
<dbReference type="EMBL" id="JACNJN010000022">
    <property type="protein sequence ID" value="MBC8333733.1"/>
    <property type="molecule type" value="Genomic_DNA"/>
</dbReference>
<dbReference type="UniPathway" id="UPA00068">
    <property type="reaction ID" value="UER00114"/>
</dbReference>
<dbReference type="NCBIfam" id="TIGR00838">
    <property type="entry name" value="argH"/>
    <property type="match status" value="1"/>
</dbReference>
<dbReference type="Gene3D" id="1.20.200.10">
    <property type="entry name" value="Fumarase/aspartase (Central domain)"/>
    <property type="match status" value="1"/>
</dbReference>
<dbReference type="Pfam" id="PF00206">
    <property type="entry name" value="Lyase_1"/>
    <property type="match status" value="1"/>
</dbReference>
<dbReference type="InterPro" id="IPR020557">
    <property type="entry name" value="Fumarate_lyase_CS"/>
</dbReference>
<keyword evidence="5 7" id="KW-0028">Amino-acid biosynthesis</keyword>
<comment type="similarity">
    <text evidence="7">Belongs to the lyase 1 family. Argininosuccinate lyase subfamily.</text>
</comment>
<dbReference type="PROSITE" id="PS00163">
    <property type="entry name" value="FUMARATE_LYASES"/>
    <property type="match status" value="1"/>
</dbReference>
<dbReference type="AlphaFoldDB" id="A0A8J6TDS4"/>
<name>A0A8J6TDS4_9CHLR</name>
<dbReference type="PRINTS" id="PR00145">
    <property type="entry name" value="ARGSUCLYASE"/>
</dbReference>
<organism evidence="10 11">
    <name type="scientific">Candidatus Desulfolinea nitratireducens</name>
    <dbReference type="NCBI Taxonomy" id="2841698"/>
    <lineage>
        <taxon>Bacteria</taxon>
        <taxon>Bacillati</taxon>
        <taxon>Chloroflexota</taxon>
        <taxon>Anaerolineae</taxon>
        <taxon>Anaerolineales</taxon>
        <taxon>Anaerolineales incertae sedis</taxon>
        <taxon>Candidatus Desulfolinea</taxon>
    </lineage>
</organism>